<dbReference type="Gene3D" id="3.40.50.12090">
    <property type="match status" value="2"/>
</dbReference>
<dbReference type="InterPro" id="IPR051922">
    <property type="entry name" value="Bact_Sporulation_Assoc"/>
</dbReference>
<dbReference type="PANTHER" id="PTHR30032">
    <property type="entry name" value="N-ACETYLMURAMOYL-L-ALANINE AMIDASE-RELATED"/>
    <property type="match status" value="1"/>
</dbReference>
<accession>A0ABW8SQQ2</accession>
<proteinExistence type="predicted"/>
<evidence type="ECO:0000313" key="1">
    <source>
        <dbReference type="EMBL" id="MFL0198305.1"/>
    </source>
</evidence>
<keyword evidence="2" id="KW-1185">Reference proteome</keyword>
<gene>
    <name evidence="1" type="ORF">ACJDU8_22475</name>
</gene>
<dbReference type="EMBL" id="JBJHZX010000055">
    <property type="protein sequence ID" value="MFL0198305.1"/>
    <property type="molecule type" value="Genomic_DNA"/>
</dbReference>
<dbReference type="Proteomes" id="UP001623660">
    <property type="component" value="Unassembled WGS sequence"/>
</dbReference>
<sequence length="417" mass="44058">MLLFSTATVLAADGTPTVKRLSGTDRYATSAAIALSGWTQSDYAILASGENFPDAISAAPLAKKYNAPILLTETNSIPSDTLNAIQQLKIKNIIIIGGTGSVSTAVDQQLTSSGIVVTRIAGQDRYETCIKVAEQLDNVNEIAIVTGESFPDALSISPIAIKRNMPIILVNHNGIPDVVKNYINSHKLATTYFIGSGTSLNNTVLTGLSNVELITGDDKYQINLNIIDKFKSDLDLSTVYLASGENFPDALSGSILSGKNSNPLVLVGNNPSAEKEYFTNNSSAISNINVLGGTGVISDEVVNELIGKSAASTPSSITSEANEIKFISTNLTKTGTNTATFQYEVLDKNGADITKSIPTSEIIGVATFSSSVTLDPSTGIGTITFDSSYDTDKTVIVTLIDVVARESIRINYPPINK</sequence>
<dbReference type="PANTHER" id="PTHR30032:SF8">
    <property type="entry name" value="GERMINATION-SPECIFIC N-ACETYLMURAMOYL-L-ALANINE AMIDASE"/>
    <property type="match status" value="1"/>
</dbReference>
<name>A0ABW8SQQ2_9CLOT</name>
<dbReference type="Pfam" id="PF04122">
    <property type="entry name" value="CW_binding_2"/>
    <property type="match status" value="3"/>
</dbReference>
<dbReference type="RefSeq" id="WP_406794416.1">
    <property type="nucleotide sequence ID" value="NZ_JBJHZX010000055.1"/>
</dbReference>
<reference evidence="1 2" key="1">
    <citation type="submission" date="2024-11" db="EMBL/GenBank/DDBJ databases">
        <authorList>
            <person name="Heng Y.C."/>
            <person name="Lim A.C.H."/>
            <person name="Lee J.K.Y."/>
            <person name="Kittelmann S."/>
        </authorList>
    </citation>
    <scope>NUCLEOTIDE SEQUENCE [LARGE SCALE GENOMIC DNA]</scope>
    <source>
        <strain evidence="1 2">WILCCON 0269</strain>
    </source>
</reference>
<organism evidence="1 2">
    <name type="scientific">Candidatus Clostridium eludens</name>
    <dbReference type="NCBI Taxonomy" id="3381663"/>
    <lineage>
        <taxon>Bacteria</taxon>
        <taxon>Bacillati</taxon>
        <taxon>Bacillota</taxon>
        <taxon>Clostridia</taxon>
        <taxon>Eubacteriales</taxon>
        <taxon>Clostridiaceae</taxon>
        <taxon>Clostridium</taxon>
    </lineage>
</organism>
<dbReference type="InterPro" id="IPR007253">
    <property type="entry name" value="Cell_wall-bd_2"/>
</dbReference>
<comment type="caution">
    <text evidence="1">The sequence shown here is derived from an EMBL/GenBank/DDBJ whole genome shotgun (WGS) entry which is preliminary data.</text>
</comment>
<protein>
    <submittedName>
        <fullName evidence="1">Cell wall-binding repeat-containing protein</fullName>
    </submittedName>
</protein>
<evidence type="ECO:0000313" key="2">
    <source>
        <dbReference type="Proteomes" id="UP001623660"/>
    </source>
</evidence>